<sequence>MTATQGEEHKIERIKESFKGLLFFNIVGFFVLIHTTLDYRLLKVGAEKIIEYQVPSEVQYQYVPKNGRKSAYVAILSNQGNDQALLTELSCWDYTSGVCSLFEDTSNQFKTIKLLTRFYPDSPEKIRDYIFMDATYFDENGESQTVIFNMSAYEKANYTDYLKTTLLKYSAYFSLLLGFLFLVFFVYSFDSEKVTPYMRLQKRDLNAEFTKYRKMMLHVLLANIAIVWIFTTVALKI</sequence>
<dbReference type="EMBL" id="CP033133">
    <property type="protein sequence ID" value="AYO54523.1"/>
    <property type="molecule type" value="Genomic_DNA"/>
</dbReference>
<feature type="transmembrane region" description="Helical" evidence="1">
    <location>
        <begin position="20"/>
        <end position="37"/>
    </location>
</feature>
<organism evidence="2 3">
    <name type="scientific">Acinetobacter wuhouensis</name>
    <dbReference type="NCBI Taxonomy" id="1879050"/>
    <lineage>
        <taxon>Bacteria</taxon>
        <taxon>Pseudomonadati</taxon>
        <taxon>Pseudomonadota</taxon>
        <taxon>Gammaproteobacteria</taxon>
        <taxon>Moraxellales</taxon>
        <taxon>Moraxellaceae</taxon>
        <taxon>Acinetobacter</taxon>
    </lineage>
</organism>
<evidence type="ECO:0000256" key="1">
    <source>
        <dbReference type="SAM" id="Phobius"/>
    </source>
</evidence>
<proteinExistence type="predicted"/>
<keyword evidence="1" id="KW-0472">Membrane</keyword>
<dbReference type="Proteomes" id="UP000279962">
    <property type="component" value="Chromosome"/>
</dbReference>
<feature type="transmembrane region" description="Helical" evidence="1">
    <location>
        <begin position="169"/>
        <end position="189"/>
    </location>
</feature>
<name>A0A3G2T2N2_9GAMM</name>
<dbReference type="RefSeq" id="WP_087551802.1">
    <property type="nucleotide sequence ID" value="NZ_CP033133.1"/>
</dbReference>
<feature type="transmembrane region" description="Helical" evidence="1">
    <location>
        <begin position="215"/>
        <end position="235"/>
    </location>
</feature>
<reference evidence="2 3" key="1">
    <citation type="submission" date="2018-10" db="EMBL/GenBank/DDBJ databases">
        <title>The complete genome of Acinetobacter wuhouensis strain WCHAW010062.</title>
        <authorList>
            <person name="Hu Y."/>
            <person name="Long H."/>
            <person name="Feng Y."/>
            <person name="Zong Z."/>
        </authorList>
    </citation>
    <scope>NUCLEOTIDE SEQUENCE [LARGE SCALE GENOMIC DNA]</scope>
    <source>
        <strain evidence="2 3">WCHAW010062</strain>
    </source>
</reference>
<protein>
    <submittedName>
        <fullName evidence="2">Uncharacterized protein</fullName>
    </submittedName>
</protein>
<keyword evidence="1" id="KW-1133">Transmembrane helix</keyword>
<evidence type="ECO:0000313" key="2">
    <source>
        <dbReference type="EMBL" id="AYO54523.1"/>
    </source>
</evidence>
<evidence type="ECO:0000313" key="3">
    <source>
        <dbReference type="Proteomes" id="UP000279962"/>
    </source>
</evidence>
<accession>A0A3G2T2N2</accession>
<keyword evidence="1" id="KW-0812">Transmembrane</keyword>
<gene>
    <name evidence="2" type="ORF">CDG68_13100</name>
</gene>
<dbReference type="AlphaFoldDB" id="A0A3G2T2N2"/>